<name>K0RXC6_THAOC</name>
<evidence type="ECO:0000313" key="3">
    <source>
        <dbReference type="Proteomes" id="UP000266841"/>
    </source>
</evidence>
<evidence type="ECO:0000313" key="2">
    <source>
        <dbReference type="EMBL" id="EJK58443.1"/>
    </source>
</evidence>
<feature type="region of interest" description="Disordered" evidence="1">
    <location>
        <begin position="1"/>
        <end position="26"/>
    </location>
</feature>
<dbReference type="EMBL" id="AGNL01025216">
    <property type="protein sequence ID" value="EJK58443.1"/>
    <property type="molecule type" value="Genomic_DNA"/>
</dbReference>
<gene>
    <name evidence="2" type="ORF">THAOC_21431</name>
</gene>
<dbReference type="Proteomes" id="UP000266841">
    <property type="component" value="Unassembled WGS sequence"/>
</dbReference>
<protein>
    <submittedName>
        <fullName evidence="2">Uncharacterized protein</fullName>
    </submittedName>
</protein>
<organism evidence="2 3">
    <name type="scientific">Thalassiosira oceanica</name>
    <name type="common">Marine diatom</name>
    <dbReference type="NCBI Taxonomy" id="159749"/>
    <lineage>
        <taxon>Eukaryota</taxon>
        <taxon>Sar</taxon>
        <taxon>Stramenopiles</taxon>
        <taxon>Ochrophyta</taxon>
        <taxon>Bacillariophyta</taxon>
        <taxon>Coscinodiscophyceae</taxon>
        <taxon>Thalassiosirophycidae</taxon>
        <taxon>Thalassiosirales</taxon>
        <taxon>Thalassiosiraceae</taxon>
        <taxon>Thalassiosira</taxon>
    </lineage>
</organism>
<accession>K0RXC6</accession>
<evidence type="ECO:0000256" key="1">
    <source>
        <dbReference type="SAM" id="MobiDB-lite"/>
    </source>
</evidence>
<feature type="non-terminal residue" evidence="2">
    <location>
        <position position="48"/>
    </location>
</feature>
<keyword evidence="3" id="KW-1185">Reference proteome</keyword>
<reference evidence="2 3" key="1">
    <citation type="journal article" date="2012" name="Genome Biol.">
        <title>Genome and low-iron response of an oceanic diatom adapted to chronic iron limitation.</title>
        <authorList>
            <person name="Lommer M."/>
            <person name="Specht M."/>
            <person name="Roy A.S."/>
            <person name="Kraemer L."/>
            <person name="Andreson R."/>
            <person name="Gutowska M.A."/>
            <person name="Wolf J."/>
            <person name="Bergner S.V."/>
            <person name="Schilhabel M.B."/>
            <person name="Klostermeier U.C."/>
            <person name="Beiko R.G."/>
            <person name="Rosenstiel P."/>
            <person name="Hippler M."/>
            <person name="Laroche J."/>
        </authorList>
    </citation>
    <scope>NUCLEOTIDE SEQUENCE [LARGE SCALE GENOMIC DNA]</scope>
    <source>
        <strain evidence="2 3">CCMP1005</strain>
    </source>
</reference>
<proteinExistence type="predicted"/>
<dbReference type="AlphaFoldDB" id="K0RXC6"/>
<sequence>MPLPAFHIPRASGKQPGNQCPPQLPLQHPVFTSSQLGLIGRGMRGGTT</sequence>
<comment type="caution">
    <text evidence="2">The sequence shown here is derived from an EMBL/GenBank/DDBJ whole genome shotgun (WGS) entry which is preliminary data.</text>
</comment>